<dbReference type="RefSeq" id="XP_066927303.1">
    <property type="nucleotide sequence ID" value="XM_067071202.1"/>
</dbReference>
<keyword evidence="8" id="KW-0028">Amino-acid biosynthesis</keyword>
<evidence type="ECO:0000256" key="9">
    <source>
        <dbReference type="ARBA" id="ARBA00030510"/>
    </source>
</evidence>
<proteinExistence type="evidence at transcript level"/>
<name>A0A069DMU9_9CNID</name>
<evidence type="ECO:0000313" key="16">
    <source>
        <dbReference type="EMBL" id="JAC84951.1"/>
    </source>
</evidence>
<dbReference type="InterPro" id="IPR000399">
    <property type="entry name" value="TPP-bd_CS"/>
</dbReference>
<dbReference type="Pfam" id="PF02775">
    <property type="entry name" value="TPP_enzyme_C"/>
    <property type="match status" value="1"/>
</dbReference>
<evidence type="ECO:0000259" key="14">
    <source>
        <dbReference type="Pfam" id="PF02775"/>
    </source>
</evidence>
<dbReference type="GO" id="GO:0005739">
    <property type="term" value="C:mitochondrion"/>
    <property type="evidence" value="ECO:0007669"/>
    <property type="project" value="TreeGrafter"/>
</dbReference>
<sequence length="568" mass="63043">MISNAALIYKTFIQRDIKHVFGYTGGAIFPLLDQFYPQDEKNRRIKLVVNSHEQFCGYAAIGYAKASGNTGVAMVTSGPGITNCVTSLLDAQLLISGNVSLEAFGKNSFQESPAVDITKPITKWSHMVEPQDNVDDIINQAFEIANHKKKGAVHIDIPACILNAKVSHHKTTIPDLHSTFINSNFYTPFNSIEDIGKVINSSRRPVIHTGKGACQAYKEVRRFSKVMNIPVVTTLHGVGILDENDRLSLRMGGVYGTVVANYAIQNADCIISIGARFDDRSTGDLSEYAPHCKHFVHLNIDESEINKVVNAKNVIIGDVCLTLPQLMDSMKQLDSQRDPDGRTSWIEEIYNGRSKYPIFTENEYLTAEDILRELNLQLRNRMDKVLVTTGIGNHQMMTCQHLTWTHPQRLITSGSCGAMGTGLPYAIGAQIAFPDHMVIDIDGDGSFLMSIGDLKTVVEEQLPVKIITMNNGCLGMVKSSVRYFKDFEDTVAMKYRTASDFAQIARAFGVIGITCTKDNFQESINQFLNSEGPVLLDCIIENTECFPNVPYGKGLNEMFIQKDTKLIF</sequence>
<dbReference type="GO" id="GO:0030976">
    <property type="term" value="F:thiamine pyrophosphate binding"/>
    <property type="evidence" value="ECO:0007669"/>
    <property type="project" value="InterPro"/>
</dbReference>
<dbReference type="SUPFAM" id="SSF52467">
    <property type="entry name" value="DHS-like NAD/FAD-binding domain"/>
    <property type="match status" value="1"/>
</dbReference>
<dbReference type="PANTHER" id="PTHR18968:SF13">
    <property type="entry name" value="ACETOLACTATE SYNTHASE CATALYTIC SUBUNIT, MITOCHONDRIAL"/>
    <property type="match status" value="1"/>
</dbReference>
<evidence type="ECO:0000256" key="8">
    <source>
        <dbReference type="ARBA" id="ARBA00023304"/>
    </source>
</evidence>
<dbReference type="Pfam" id="PF00205">
    <property type="entry name" value="TPP_enzyme_M"/>
    <property type="match status" value="1"/>
</dbReference>
<comment type="cofactor">
    <cofactor evidence="1">
        <name>thiamine diphosphate</name>
        <dbReference type="ChEBI" id="CHEBI:58937"/>
    </cofactor>
</comment>
<feature type="domain" description="Thiamine pyrophosphate enzyme N-terminal TPP-binding" evidence="15">
    <location>
        <begin position="6"/>
        <end position="110"/>
    </location>
</feature>
<evidence type="ECO:0000259" key="13">
    <source>
        <dbReference type="Pfam" id="PF00205"/>
    </source>
</evidence>
<protein>
    <recommendedName>
        <fullName evidence="6">2-hydroxyacyl-CoA lyase 2</fullName>
        <ecNumber evidence="5">2.2.1.6</ecNumber>
    </recommendedName>
    <alternativeName>
        <fullName evidence="9">IlvB-like protein</fullName>
    </alternativeName>
</protein>
<reference evidence="16" key="1">
    <citation type="journal article" date="2014" name="PLoS Genet.">
        <title>Differential Responses to Wnt and PCP Disruption Predict Expression and Developmental Function of Conserved and Novel Genes in a Cnidarian.</title>
        <authorList>
            <person name="Lapebie P."/>
            <person name="Ruggiero A."/>
            <person name="Barreau C."/>
            <person name="Chevalier S."/>
            <person name="Chang P."/>
            <person name="Dru P."/>
            <person name="Houliston E."/>
            <person name="Momose T."/>
        </authorList>
    </citation>
    <scope>NUCLEOTIDE SEQUENCE</scope>
</reference>
<evidence type="ECO:0000256" key="5">
    <source>
        <dbReference type="ARBA" id="ARBA00013145"/>
    </source>
</evidence>
<dbReference type="PANTHER" id="PTHR18968">
    <property type="entry name" value="THIAMINE PYROPHOSPHATE ENZYMES"/>
    <property type="match status" value="1"/>
</dbReference>
<accession>A0A069DMU9</accession>
<dbReference type="GO" id="GO:0009097">
    <property type="term" value="P:isoleucine biosynthetic process"/>
    <property type="evidence" value="ECO:0007669"/>
    <property type="project" value="TreeGrafter"/>
</dbReference>
<dbReference type="InterPro" id="IPR029061">
    <property type="entry name" value="THDP-binding"/>
</dbReference>
<dbReference type="GO" id="GO:0050660">
    <property type="term" value="F:flavin adenine dinucleotide binding"/>
    <property type="evidence" value="ECO:0007669"/>
    <property type="project" value="TreeGrafter"/>
</dbReference>
<dbReference type="InterPro" id="IPR029035">
    <property type="entry name" value="DHS-like_NAD/FAD-binding_dom"/>
</dbReference>
<dbReference type="AlphaFoldDB" id="A0A069DMU9"/>
<dbReference type="SUPFAM" id="SSF52518">
    <property type="entry name" value="Thiamin diphosphate-binding fold (THDP-binding)"/>
    <property type="match status" value="2"/>
</dbReference>
<comment type="similarity">
    <text evidence="4 12">Belongs to the TPP enzyme family.</text>
</comment>
<evidence type="ECO:0000256" key="11">
    <source>
        <dbReference type="ARBA" id="ARBA00048767"/>
    </source>
</evidence>
<feature type="domain" description="Thiamine pyrophosphate enzyme TPP-binding" evidence="14">
    <location>
        <begin position="390"/>
        <end position="538"/>
    </location>
</feature>
<dbReference type="InterPro" id="IPR045229">
    <property type="entry name" value="TPP_enz"/>
</dbReference>
<feature type="domain" description="Thiamine pyrophosphate enzyme central" evidence="13">
    <location>
        <begin position="193"/>
        <end position="326"/>
    </location>
</feature>
<dbReference type="Pfam" id="PF02776">
    <property type="entry name" value="TPP_enzyme_N"/>
    <property type="match status" value="1"/>
</dbReference>
<dbReference type="PROSITE" id="PS00187">
    <property type="entry name" value="TPP_ENZYMES"/>
    <property type="match status" value="1"/>
</dbReference>
<evidence type="ECO:0000256" key="3">
    <source>
        <dbReference type="ARBA" id="ARBA00005025"/>
    </source>
</evidence>
<evidence type="ECO:0000259" key="15">
    <source>
        <dbReference type="Pfam" id="PF02776"/>
    </source>
</evidence>
<dbReference type="EMBL" id="GBGP01000243">
    <property type="protein sequence ID" value="JAC84951.1"/>
    <property type="molecule type" value="mRNA"/>
</dbReference>
<dbReference type="Gene3D" id="3.40.50.970">
    <property type="match status" value="2"/>
</dbReference>
<dbReference type="CDD" id="cd07035">
    <property type="entry name" value="TPP_PYR_POX_like"/>
    <property type="match status" value="1"/>
</dbReference>
<evidence type="ECO:0000256" key="10">
    <source>
        <dbReference type="ARBA" id="ARBA00048738"/>
    </source>
</evidence>
<evidence type="ECO:0000256" key="4">
    <source>
        <dbReference type="ARBA" id="ARBA00007812"/>
    </source>
</evidence>
<dbReference type="Gene3D" id="3.40.50.1220">
    <property type="entry name" value="TPP-binding domain"/>
    <property type="match status" value="1"/>
</dbReference>
<comment type="pathway">
    <text evidence="2">Amino-acid biosynthesis; L-isoleucine biosynthesis; L-isoleucine from 2-oxobutanoate: step 1/4.</text>
</comment>
<dbReference type="InterPro" id="IPR011766">
    <property type="entry name" value="TPP_enzyme_TPP-bd"/>
</dbReference>
<evidence type="ECO:0000256" key="12">
    <source>
        <dbReference type="RuleBase" id="RU362132"/>
    </source>
</evidence>
<comment type="pathway">
    <text evidence="3">Amino-acid biosynthesis; L-valine biosynthesis; L-valine from pyruvate: step 1/4.</text>
</comment>
<dbReference type="InterPro" id="IPR012001">
    <property type="entry name" value="Thiamin_PyroP_enz_TPP-bd_dom"/>
</dbReference>
<organism evidence="16">
    <name type="scientific">Clytia hemisphaerica</name>
    <dbReference type="NCBI Taxonomy" id="252671"/>
    <lineage>
        <taxon>Eukaryota</taxon>
        <taxon>Metazoa</taxon>
        <taxon>Cnidaria</taxon>
        <taxon>Hydrozoa</taxon>
        <taxon>Hydroidolina</taxon>
        <taxon>Leptothecata</taxon>
        <taxon>Obeliida</taxon>
        <taxon>Clytiidae</taxon>
        <taxon>Clytia</taxon>
    </lineage>
</organism>
<dbReference type="FunFam" id="3.40.50.1220:FF:000008">
    <property type="entry name" value="Acetolactate synthase"/>
    <property type="match status" value="1"/>
</dbReference>
<dbReference type="EC" id="2.2.1.6" evidence="5"/>
<evidence type="ECO:0000256" key="7">
    <source>
        <dbReference type="ARBA" id="ARBA00023052"/>
    </source>
</evidence>
<dbReference type="GeneID" id="136814779"/>
<evidence type="ECO:0000256" key="6">
    <source>
        <dbReference type="ARBA" id="ARBA00018936"/>
    </source>
</evidence>
<dbReference type="GO" id="GO:0003984">
    <property type="term" value="F:acetolactate synthase activity"/>
    <property type="evidence" value="ECO:0007669"/>
    <property type="project" value="UniProtKB-EC"/>
</dbReference>
<evidence type="ECO:0000256" key="1">
    <source>
        <dbReference type="ARBA" id="ARBA00001964"/>
    </source>
</evidence>
<dbReference type="GO" id="GO:0009099">
    <property type="term" value="P:L-valine biosynthetic process"/>
    <property type="evidence" value="ECO:0007669"/>
    <property type="project" value="TreeGrafter"/>
</dbReference>
<dbReference type="GO" id="GO:0000287">
    <property type="term" value="F:magnesium ion binding"/>
    <property type="evidence" value="ECO:0007669"/>
    <property type="project" value="InterPro"/>
</dbReference>
<comment type="catalytic activity">
    <reaction evidence="10">
        <text>2-hydroxyoctadecanoyl-CoA = heptadecanal + formyl-CoA</text>
        <dbReference type="Rhea" id="RHEA:55196"/>
        <dbReference type="ChEBI" id="CHEBI:57376"/>
        <dbReference type="ChEBI" id="CHEBI:74116"/>
        <dbReference type="ChEBI" id="CHEBI:138631"/>
    </reaction>
    <physiologicalReaction direction="left-to-right" evidence="10">
        <dbReference type="Rhea" id="RHEA:55197"/>
    </physiologicalReaction>
</comment>
<evidence type="ECO:0000256" key="2">
    <source>
        <dbReference type="ARBA" id="ARBA00004974"/>
    </source>
</evidence>
<keyword evidence="7 12" id="KW-0786">Thiamine pyrophosphate</keyword>
<keyword evidence="8" id="KW-0100">Branched-chain amino acid biosynthesis</keyword>
<dbReference type="InterPro" id="IPR012000">
    <property type="entry name" value="Thiamin_PyroP_enz_cen_dom"/>
</dbReference>
<comment type="catalytic activity">
    <reaction evidence="11">
        <text>(2R)-hydroxyhexadecanoyl-CoA = pentadecanal + formyl-CoA</text>
        <dbReference type="Rhea" id="RHEA:55212"/>
        <dbReference type="ChEBI" id="CHEBI:17302"/>
        <dbReference type="ChEBI" id="CHEBI:57376"/>
        <dbReference type="ChEBI" id="CHEBI:138654"/>
    </reaction>
    <physiologicalReaction direction="left-to-right" evidence="11">
        <dbReference type="Rhea" id="RHEA:55213"/>
    </physiologicalReaction>
</comment>
<dbReference type="GO" id="GO:0005948">
    <property type="term" value="C:acetolactate synthase complex"/>
    <property type="evidence" value="ECO:0007669"/>
    <property type="project" value="TreeGrafter"/>
</dbReference>